<dbReference type="RefSeq" id="WP_008738704.1">
    <property type="nucleotide sequence ID" value="NZ_CP004387.1"/>
</dbReference>
<dbReference type="GO" id="GO:0030151">
    <property type="term" value="F:molybdenum ion binding"/>
    <property type="evidence" value="ECO:0007669"/>
    <property type="project" value="InterPro"/>
</dbReference>
<dbReference type="HOGENOM" id="CLU_104911_0_0_6"/>
<dbReference type="InterPro" id="IPR011037">
    <property type="entry name" value="Pyrv_Knase-like_insert_dom_sf"/>
</dbReference>
<sequence>MSPDKLEPFDMATLRAIFTAPVRGAAIQASDAVQVHAGCGIVGDRNYRRNNTPADQITLIEQAAVDFFNQAHGSSLPASLLRRNLLIDDAALNDLVGQTFRVGRIRLRGIELCEPCAVVGRILQAEGIPAPAALRTLAGRGGLRAEILDTGVIRVGDTLTLET</sequence>
<feature type="domain" description="MOSC" evidence="1">
    <location>
        <begin position="27"/>
        <end position="162"/>
    </location>
</feature>
<organism evidence="2 3">
    <name type="scientific">Isoalcanivorax pacificus W11-5</name>
    <dbReference type="NCBI Taxonomy" id="391936"/>
    <lineage>
        <taxon>Bacteria</taxon>
        <taxon>Pseudomonadati</taxon>
        <taxon>Pseudomonadota</taxon>
        <taxon>Gammaproteobacteria</taxon>
        <taxon>Oceanospirillales</taxon>
        <taxon>Alcanivoracaceae</taxon>
        <taxon>Isoalcanivorax</taxon>
    </lineage>
</organism>
<name>A0A0B4XPA8_9GAMM</name>
<dbReference type="AlphaFoldDB" id="A0A0B4XPA8"/>
<accession>A0A0B4XPA8</accession>
<protein>
    <recommendedName>
        <fullName evidence="1">MOSC domain-containing protein</fullName>
    </recommendedName>
</protein>
<dbReference type="GO" id="GO:0030170">
    <property type="term" value="F:pyridoxal phosphate binding"/>
    <property type="evidence" value="ECO:0007669"/>
    <property type="project" value="InterPro"/>
</dbReference>
<dbReference type="GO" id="GO:0003824">
    <property type="term" value="F:catalytic activity"/>
    <property type="evidence" value="ECO:0007669"/>
    <property type="project" value="InterPro"/>
</dbReference>
<dbReference type="Gene3D" id="2.40.33.20">
    <property type="entry name" value="PK beta-barrel domain-like"/>
    <property type="match status" value="1"/>
</dbReference>
<dbReference type="PROSITE" id="PS51340">
    <property type="entry name" value="MOSC"/>
    <property type="match status" value="1"/>
</dbReference>
<dbReference type="KEGG" id="apac:S7S_12620"/>
<proteinExistence type="predicted"/>
<dbReference type="PANTHER" id="PTHR36930:SF1">
    <property type="entry name" value="MOSC DOMAIN-CONTAINING PROTEIN"/>
    <property type="match status" value="1"/>
</dbReference>
<reference evidence="2 3" key="1">
    <citation type="journal article" date="2012" name="J. Bacteriol.">
        <title>Genome sequence of an alkane-degrading bacterium, Alcanivorax pacificus type strain W11-5, isolated from deep sea sediment.</title>
        <authorList>
            <person name="Lai Q."/>
            <person name="Shao Z."/>
        </authorList>
    </citation>
    <scope>NUCLEOTIDE SEQUENCE [LARGE SCALE GENOMIC DNA]</scope>
    <source>
        <strain evidence="2 3">W11-5</strain>
    </source>
</reference>
<dbReference type="Pfam" id="PF03473">
    <property type="entry name" value="MOSC"/>
    <property type="match status" value="1"/>
</dbReference>
<keyword evidence="3" id="KW-1185">Reference proteome</keyword>
<evidence type="ECO:0000259" key="1">
    <source>
        <dbReference type="PROSITE" id="PS51340"/>
    </source>
</evidence>
<dbReference type="InterPro" id="IPR005302">
    <property type="entry name" value="MoCF_Sase_C"/>
</dbReference>
<dbReference type="SUPFAM" id="SSF50800">
    <property type="entry name" value="PK beta-barrel domain-like"/>
    <property type="match status" value="1"/>
</dbReference>
<dbReference type="PANTHER" id="PTHR36930">
    <property type="entry name" value="METAL-SULFUR CLUSTER BIOSYNTHESIS PROTEINS YUAD-RELATED"/>
    <property type="match status" value="1"/>
</dbReference>
<dbReference type="STRING" id="391936.S7S_12620"/>
<gene>
    <name evidence="2" type="ORF">S7S_12620</name>
</gene>
<evidence type="ECO:0000313" key="3">
    <source>
        <dbReference type="Proteomes" id="UP000006764"/>
    </source>
</evidence>
<dbReference type="EMBL" id="CP004387">
    <property type="protein sequence ID" value="AJD48936.1"/>
    <property type="molecule type" value="Genomic_DNA"/>
</dbReference>
<dbReference type="Proteomes" id="UP000006764">
    <property type="component" value="Chromosome"/>
</dbReference>
<dbReference type="InterPro" id="IPR052716">
    <property type="entry name" value="MOSC_domain"/>
</dbReference>
<evidence type="ECO:0000313" key="2">
    <source>
        <dbReference type="EMBL" id="AJD48936.1"/>
    </source>
</evidence>